<dbReference type="GO" id="GO:0016579">
    <property type="term" value="P:protein deubiquitination"/>
    <property type="evidence" value="ECO:0007669"/>
    <property type="project" value="InterPro"/>
</dbReference>
<evidence type="ECO:0000256" key="9">
    <source>
        <dbReference type="ARBA" id="ARBA00022670"/>
    </source>
</evidence>
<evidence type="ECO:0000256" key="15">
    <source>
        <dbReference type="ARBA" id="ARBA00022807"/>
    </source>
</evidence>
<dbReference type="FunFam" id="2.170.130.20:FF:000001">
    <property type="entry name" value="Cysteine-rich secretory protein LCCL domain-containing 1"/>
    <property type="match status" value="2"/>
</dbReference>
<evidence type="ECO:0000256" key="20">
    <source>
        <dbReference type="SAM" id="MobiDB-lite"/>
    </source>
</evidence>
<dbReference type="CDD" id="cd02257">
    <property type="entry name" value="Peptidase_C19"/>
    <property type="match status" value="1"/>
</dbReference>
<feature type="compositionally biased region" description="Low complexity" evidence="20">
    <location>
        <begin position="1013"/>
        <end position="1022"/>
    </location>
</feature>
<evidence type="ECO:0000256" key="14">
    <source>
        <dbReference type="ARBA" id="ARBA00022801"/>
    </source>
</evidence>
<dbReference type="FunFam" id="3.90.70.10:FF:000015">
    <property type="entry name" value="Ubiquitin specific peptidase 10"/>
    <property type="match status" value="1"/>
</dbReference>
<keyword evidence="13" id="KW-0833">Ubl conjugation pathway</keyword>
<dbReference type="InterPro" id="IPR028889">
    <property type="entry name" value="USP"/>
</dbReference>
<feature type="compositionally biased region" description="Basic and acidic residues" evidence="20">
    <location>
        <begin position="199"/>
        <end position="212"/>
    </location>
</feature>
<dbReference type="Pfam" id="PF00188">
    <property type="entry name" value="CAP"/>
    <property type="match status" value="1"/>
</dbReference>
<dbReference type="InterPro" id="IPR014044">
    <property type="entry name" value="CAP_dom"/>
</dbReference>
<dbReference type="Gene3D" id="3.40.33.10">
    <property type="entry name" value="CAP"/>
    <property type="match status" value="1"/>
</dbReference>
<keyword evidence="24" id="KW-1185">Reference proteome</keyword>
<feature type="compositionally biased region" description="Acidic residues" evidence="20">
    <location>
        <begin position="473"/>
        <end position="490"/>
    </location>
</feature>
<feature type="region of interest" description="Disordered" evidence="20">
    <location>
        <begin position="973"/>
        <end position="1023"/>
    </location>
</feature>
<dbReference type="InterPro" id="IPR001394">
    <property type="entry name" value="Peptidase_C19_UCH"/>
</dbReference>
<dbReference type="EC" id="3.4.19.12" evidence="6"/>
<dbReference type="SUPFAM" id="SSF54001">
    <property type="entry name" value="Cysteine proteinases"/>
    <property type="match status" value="1"/>
</dbReference>
<dbReference type="SMART" id="SM00198">
    <property type="entry name" value="SCP"/>
    <property type="match status" value="1"/>
</dbReference>
<dbReference type="PROSITE" id="PS50235">
    <property type="entry name" value="USP_3"/>
    <property type="match status" value="1"/>
</dbReference>
<evidence type="ECO:0000256" key="13">
    <source>
        <dbReference type="ARBA" id="ARBA00022786"/>
    </source>
</evidence>
<accession>A0AAV2LQ48</accession>
<evidence type="ECO:0000256" key="6">
    <source>
        <dbReference type="ARBA" id="ARBA00012759"/>
    </source>
</evidence>
<dbReference type="GO" id="GO:0006508">
    <property type="term" value="P:proteolysis"/>
    <property type="evidence" value="ECO:0007669"/>
    <property type="project" value="UniProtKB-KW"/>
</dbReference>
<comment type="similarity">
    <text evidence="5">Belongs to the peptidase C19 family. USP10 subfamily.</text>
</comment>
<keyword evidence="19" id="KW-0539">Nucleus</keyword>
<evidence type="ECO:0000313" key="23">
    <source>
        <dbReference type="EMBL" id="CAL1604094.1"/>
    </source>
</evidence>
<dbReference type="PROSITE" id="PS00972">
    <property type="entry name" value="USP_1"/>
    <property type="match status" value="1"/>
</dbReference>
<feature type="domain" description="USP" evidence="21">
    <location>
        <begin position="323"/>
        <end position="704"/>
    </location>
</feature>
<dbReference type="SUPFAM" id="SSF55797">
    <property type="entry name" value="PR-1-like"/>
    <property type="match status" value="1"/>
</dbReference>
<dbReference type="PANTHER" id="PTHR31331">
    <property type="entry name" value="LCCL DOMAIN PROTEIN (AFU_ORTHOLOGUE AFUA_5G08630)"/>
    <property type="match status" value="1"/>
</dbReference>
<dbReference type="PANTHER" id="PTHR31331:SF1">
    <property type="entry name" value="CYSTEINE RICH SECRETORY PROTEIN LCCL DOMAIN CONTAINING 2"/>
    <property type="match status" value="1"/>
</dbReference>
<dbReference type="Gene3D" id="3.90.70.10">
    <property type="entry name" value="Cysteine proteinases"/>
    <property type="match status" value="1"/>
</dbReference>
<evidence type="ECO:0000256" key="12">
    <source>
        <dbReference type="ARBA" id="ARBA00022763"/>
    </source>
</evidence>
<dbReference type="EMBL" id="OZ035826">
    <property type="protein sequence ID" value="CAL1604094.1"/>
    <property type="molecule type" value="Genomic_DNA"/>
</dbReference>
<evidence type="ECO:0000256" key="10">
    <source>
        <dbReference type="ARBA" id="ARBA00022729"/>
    </source>
</evidence>
<name>A0AAV2LQ48_KNICA</name>
<protein>
    <recommendedName>
        <fullName evidence="6">ubiquitinyl hydrolase 1</fullName>
        <ecNumber evidence="6">3.4.19.12</ecNumber>
    </recommendedName>
</protein>
<evidence type="ECO:0000256" key="2">
    <source>
        <dbReference type="ARBA" id="ARBA00004123"/>
    </source>
</evidence>
<keyword evidence="8" id="KW-0964">Secreted</keyword>
<feature type="region of interest" description="Disordered" evidence="20">
    <location>
        <begin position="103"/>
        <end position="221"/>
    </location>
</feature>
<evidence type="ECO:0000256" key="18">
    <source>
        <dbReference type="ARBA" id="ARBA00023204"/>
    </source>
</evidence>
<keyword evidence="11" id="KW-0677">Repeat</keyword>
<sequence length="1238" mass="137603">MASYSNQYIFGEFSPDEIKQFFVSPRCHVELPPFNDKVSCVSQSSGSYCTPAVPYIMESMGLQVCAEDYQHIEFGVDEVIDSKPIGINDPLYKVSSKLNPQAPEFILGSGPKPPKTTSHTADDPDGAHFNSLDCPDSDISGLNNHQGCQDMDDRPNSPPSKSTSPPPFTTSPTTAQEERGAVNSDLANGLPTDESVGTEEQKVDSENGEEVRPVASDSALPSTTDHVNLVATQAAPTASRPKSWASLFHNSKPLPGGPQAFVEVKHVVDVVVPSSLAALEQYEKMGEVKETPVHVSEDPMAPKLAELIENVKLIHKPVSLQPRGLINKGNWCYINATLQALIACPPMYHLMKSIPLHSETQRPCTSTPMMDNFVRLVNEFNNMPVPSKTKQQAGDKVVKDIRPGAPFEPTYIYKLLTLIKSSLSEKGRQEDAEEYLGFTLNGLHEEMLALKKMISPQEYEVSAPNGPDTQPGAEEEDAEKEEDGSEDEWEQVGPRNKTSITRQADFVRTPITDIFGGHIRSVVYQQNSKESATLQPFFTLQLDIQSEKIRTVQEALETLVARESVQGYTTKTKQEIEISRKVTLEELPPVLVLHLKRFVFEKTGGCQKLTKIIDYPVDLEISKDLLSSGVRSKVLKGQRTYRLFAVVYHHGNSATGGHYTTDVFHIGLNGWLRIDDQAVKIITQYQVVKQTAERTAYLLYYRRVDLLGSSGSGLVYRSVQSIITLTSRVMAHLVLLSLLVLSVMEATSVVLPDSPELRALLSRYEEEAQQPVNRSRRAIRWSDREEIIQLHNKLRSGVYPTASNMEHMVWDEELERSATHWAEQCQWDHGPHDLLRSIGQNLGVHWGRYRPPAFHVQAWYDEVKDYTFPYPNECNPWCPDRCSGPMCTHYTQLVWATTSRVGCAVHVCPQMNVWGEIWNNAVYLVCNYSPKGNWIGEAPYQHGRPCSKCPPSYGGGCRNNLCYKDSQISETEDMNEVEKPQAALPPRTTPKPTVKPKLPVKKPASRPSPPKSSTPKSPAATPGNNFLAHNIKCETKLRDKCRGVTCNRFKCPANCLNKKGKVYGTLFYDVQSSICRAAIHFGVIDNNGGLIDVTRMEKFPFFVKSTKNGVESSSKYKPGNAFVMAKVQGMSVDCYATVAEICPYKKINSHCPRISCPADCKSQPSYWSPVIGNSIYADHSSICKAAIHAGVIRPDGGLVDVLPLDKRKNYVGLLKNGIQSDSKSTTEGGSFRIFTVRQ</sequence>
<keyword evidence="17" id="KW-1015">Disulfide bond</keyword>
<feature type="domain" description="LCCL" evidence="22">
    <location>
        <begin position="1027"/>
        <end position="1122"/>
    </location>
</feature>
<gene>
    <name evidence="23" type="ORF">KC01_LOCUS31667</name>
</gene>
<keyword evidence="16" id="KW-0072">Autophagy</keyword>
<evidence type="ECO:0000256" key="16">
    <source>
        <dbReference type="ARBA" id="ARBA00023006"/>
    </source>
</evidence>
<dbReference type="PRINTS" id="PR00837">
    <property type="entry name" value="V5TPXLIKE"/>
</dbReference>
<evidence type="ECO:0000256" key="5">
    <source>
        <dbReference type="ARBA" id="ARBA00005427"/>
    </source>
</evidence>
<keyword evidence="14" id="KW-0378">Hydrolase</keyword>
<dbReference type="InterPro" id="IPR036609">
    <property type="entry name" value="LCCL_sf"/>
</dbReference>
<keyword evidence="18" id="KW-0234">DNA repair</keyword>
<dbReference type="AlphaFoldDB" id="A0AAV2LQ48"/>
<evidence type="ECO:0000256" key="17">
    <source>
        <dbReference type="ARBA" id="ARBA00023157"/>
    </source>
</evidence>
<dbReference type="InterPro" id="IPR018200">
    <property type="entry name" value="USP_CS"/>
</dbReference>
<dbReference type="InterPro" id="IPR004043">
    <property type="entry name" value="LCCL"/>
</dbReference>
<dbReference type="Pfam" id="PF03815">
    <property type="entry name" value="LCCL"/>
    <property type="match status" value="2"/>
</dbReference>
<dbReference type="Gene3D" id="2.170.130.20">
    <property type="entry name" value="LCCL-like domain"/>
    <property type="match status" value="2"/>
</dbReference>
<dbReference type="PROSITE" id="PS00973">
    <property type="entry name" value="USP_2"/>
    <property type="match status" value="1"/>
</dbReference>
<evidence type="ECO:0000256" key="8">
    <source>
        <dbReference type="ARBA" id="ARBA00022525"/>
    </source>
</evidence>
<keyword evidence="12" id="KW-0227">DNA damage</keyword>
<evidence type="ECO:0000259" key="21">
    <source>
        <dbReference type="PROSITE" id="PS50235"/>
    </source>
</evidence>
<keyword evidence="9" id="KW-0645">Protease</keyword>
<dbReference type="SUPFAM" id="SSF69848">
    <property type="entry name" value="LCCL domain"/>
    <property type="match status" value="2"/>
</dbReference>
<evidence type="ECO:0000256" key="3">
    <source>
        <dbReference type="ARBA" id="ARBA00004496"/>
    </source>
</evidence>
<comment type="subcellular location">
    <subcellularLocation>
        <location evidence="3">Cytoplasm</location>
    </subcellularLocation>
    <subcellularLocation>
        <location evidence="2">Nucleus</location>
    </subcellularLocation>
    <subcellularLocation>
        <location evidence="4">Secreted</location>
    </subcellularLocation>
</comment>
<proteinExistence type="inferred from homology"/>
<evidence type="ECO:0000256" key="19">
    <source>
        <dbReference type="ARBA" id="ARBA00023242"/>
    </source>
</evidence>
<evidence type="ECO:0000256" key="7">
    <source>
        <dbReference type="ARBA" id="ARBA00022490"/>
    </source>
</evidence>
<keyword evidence="7" id="KW-0963">Cytoplasm</keyword>
<feature type="compositionally biased region" description="Low complexity" evidence="20">
    <location>
        <begin position="984"/>
        <end position="997"/>
    </location>
</feature>
<dbReference type="Proteomes" id="UP001497482">
    <property type="component" value="Chromosome 4"/>
</dbReference>
<dbReference type="GO" id="GO:0005737">
    <property type="term" value="C:cytoplasm"/>
    <property type="evidence" value="ECO:0007669"/>
    <property type="project" value="UniProtKB-SubCell"/>
</dbReference>
<dbReference type="PROSITE" id="PS50820">
    <property type="entry name" value="LCCL"/>
    <property type="match status" value="2"/>
</dbReference>
<dbReference type="InterPro" id="IPR038765">
    <property type="entry name" value="Papain-like_cys_pep_sf"/>
</dbReference>
<dbReference type="InterPro" id="IPR001283">
    <property type="entry name" value="CRISP-related"/>
</dbReference>
<dbReference type="Pfam" id="PF00443">
    <property type="entry name" value="UCH"/>
    <property type="match status" value="1"/>
</dbReference>
<evidence type="ECO:0000256" key="4">
    <source>
        <dbReference type="ARBA" id="ARBA00004613"/>
    </source>
</evidence>
<keyword evidence="15" id="KW-0788">Thiol protease</keyword>
<keyword evidence="10" id="KW-0732">Signal</keyword>
<dbReference type="PROSITE" id="PS01010">
    <property type="entry name" value="CRISP_2"/>
    <property type="match status" value="1"/>
</dbReference>
<dbReference type="InterPro" id="IPR018244">
    <property type="entry name" value="Allrgn_V5/Tpx1_CS"/>
</dbReference>
<dbReference type="InterPro" id="IPR035940">
    <property type="entry name" value="CAP_sf"/>
</dbReference>
<reference evidence="23 24" key="1">
    <citation type="submission" date="2024-04" db="EMBL/GenBank/DDBJ databases">
        <authorList>
            <person name="Waldvogel A.-M."/>
            <person name="Schoenle A."/>
        </authorList>
    </citation>
    <scope>NUCLEOTIDE SEQUENCE [LARGE SCALE GENOMIC DNA]</scope>
</reference>
<dbReference type="GO" id="GO:0005634">
    <property type="term" value="C:nucleus"/>
    <property type="evidence" value="ECO:0007669"/>
    <property type="project" value="UniProtKB-SubCell"/>
</dbReference>
<comment type="catalytic activity">
    <reaction evidence="1">
        <text>Thiol-dependent hydrolysis of ester, thioester, amide, peptide and isopeptide bonds formed by the C-terminal Gly of ubiquitin (a 76-residue protein attached to proteins as an intracellular targeting signal).</text>
        <dbReference type="EC" id="3.4.19.12"/>
    </reaction>
</comment>
<dbReference type="CDD" id="cd18816">
    <property type="entry name" value="CAP_CRISPLD2"/>
    <property type="match status" value="1"/>
</dbReference>
<dbReference type="GO" id="GO:0004843">
    <property type="term" value="F:cysteine-type deubiquitinase activity"/>
    <property type="evidence" value="ECO:0007669"/>
    <property type="project" value="UniProtKB-EC"/>
</dbReference>
<organism evidence="23 24">
    <name type="scientific">Knipowitschia caucasica</name>
    <name type="common">Caucasian dwarf goby</name>
    <name type="synonym">Pomatoschistus caucasicus</name>
    <dbReference type="NCBI Taxonomy" id="637954"/>
    <lineage>
        <taxon>Eukaryota</taxon>
        <taxon>Metazoa</taxon>
        <taxon>Chordata</taxon>
        <taxon>Craniata</taxon>
        <taxon>Vertebrata</taxon>
        <taxon>Euteleostomi</taxon>
        <taxon>Actinopterygii</taxon>
        <taxon>Neopterygii</taxon>
        <taxon>Teleostei</taxon>
        <taxon>Neoteleostei</taxon>
        <taxon>Acanthomorphata</taxon>
        <taxon>Gobiaria</taxon>
        <taxon>Gobiiformes</taxon>
        <taxon>Gobioidei</taxon>
        <taxon>Gobiidae</taxon>
        <taxon>Gobiinae</taxon>
        <taxon>Knipowitschia</taxon>
    </lineage>
</organism>
<evidence type="ECO:0000259" key="22">
    <source>
        <dbReference type="PROSITE" id="PS50820"/>
    </source>
</evidence>
<evidence type="ECO:0000256" key="11">
    <source>
        <dbReference type="ARBA" id="ARBA00022737"/>
    </source>
</evidence>
<evidence type="ECO:0000256" key="1">
    <source>
        <dbReference type="ARBA" id="ARBA00000707"/>
    </source>
</evidence>
<dbReference type="InterPro" id="IPR051957">
    <property type="entry name" value="CRISP-LCCL_domain"/>
</dbReference>
<evidence type="ECO:0000313" key="24">
    <source>
        <dbReference type="Proteomes" id="UP001497482"/>
    </source>
</evidence>
<feature type="domain" description="LCCL" evidence="22">
    <location>
        <begin position="1128"/>
        <end position="1220"/>
    </location>
</feature>
<dbReference type="GO" id="GO:0006281">
    <property type="term" value="P:DNA repair"/>
    <property type="evidence" value="ECO:0007669"/>
    <property type="project" value="UniProtKB-KW"/>
</dbReference>
<dbReference type="GO" id="GO:0006914">
    <property type="term" value="P:autophagy"/>
    <property type="evidence" value="ECO:0007669"/>
    <property type="project" value="UniProtKB-KW"/>
</dbReference>
<feature type="region of interest" description="Disordered" evidence="20">
    <location>
        <begin position="459"/>
        <end position="503"/>
    </location>
</feature>
<dbReference type="GO" id="GO:0005576">
    <property type="term" value="C:extracellular region"/>
    <property type="evidence" value="ECO:0007669"/>
    <property type="project" value="UniProtKB-SubCell"/>
</dbReference>
<dbReference type="SMART" id="SM00603">
    <property type="entry name" value="LCCL"/>
    <property type="match status" value="2"/>
</dbReference>
<dbReference type="FunFam" id="3.40.33.10:FF:000001">
    <property type="entry name" value="Cysteine-rich secretory protein LCCL domain containing 1"/>
    <property type="match status" value="1"/>
</dbReference>